<evidence type="ECO:0000256" key="6">
    <source>
        <dbReference type="ARBA" id="ARBA00040563"/>
    </source>
</evidence>
<evidence type="ECO:0000256" key="8">
    <source>
        <dbReference type="SAM" id="MobiDB-lite"/>
    </source>
</evidence>
<evidence type="ECO:0000256" key="7">
    <source>
        <dbReference type="PROSITE-ProRule" id="PRU00221"/>
    </source>
</evidence>
<feature type="compositionally biased region" description="Low complexity" evidence="8">
    <location>
        <begin position="415"/>
        <end position="425"/>
    </location>
</feature>
<evidence type="ECO:0000313" key="10">
    <source>
        <dbReference type="Proteomes" id="UP001295740"/>
    </source>
</evidence>
<feature type="repeat" description="WD" evidence="7">
    <location>
        <begin position="458"/>
        <end position="473"/>
    </location>
</feature>
<feature type="repeat" description="WD" evidence="7">
    <location>
        <begin position="13"/>
        <end position="46"/>
    </location>
</feature>
<keyword evidence="10" id="KW-1185">Reference proteome</keyword>
<comment type="subunit">
    <text evidence="5">Component of the ASTRA chromatin remodeling machinery complex.</text>
</comment>
<keyword evidence="2" id="KW-0677">Repeat</keyword>
<dbReference type="AlphaFoldDB" id="A0AAI8YPH8"/>
<comment type="caution">
    <text evidence="9">The sequence shown here is derived from an EMBL/GenBank/DDBJ whole genome shotgun (WGS) entry which is preliminary data.</text>
</comment>
<dbReference type="SMART" id="SM00320">
    <property type="entry name" value="WD40"/>
    <property type="match status" value="5"/>
</dbReference>
<evidence type="ECO:0000256" key="5">
    <source>
        <dbReference type="ARBA" id="ARBA00038749"/>
    </source>
</evidence>
<gene>
    <name evidence="9" type="ORF">KHLLAP_LOCUS12801</name>
</gene>
<accession>A0AAI8YPH8</accession>
<comment type="function">
    <text evidence="3">Component of the ASTRA complex involved in chromatin remodeling.</text>
</comment>
<feature type="region of interest" description="Disordered" evidence="8">
    <location>
        <begin position="256"/>
        <end position="320"/>
    </location>
</feature>
<feature type="region of interest" description="Disordered" evidence="8">
    <location>
        <begin position="405"/>
        <end position="428"/>
    </location>
</feature>
<evidence type="ECO:0000256" key="4">
    <source>
        <dbReference type="ARBA" id="ARBA00037931"/>
    </source>
</evidence>
<sequence>MSQQPTAQPKSVLRGHRAQVHTTAFVRRNQRLASGDADGFVVLWDLTIMRPRAVWRAHTNAILGISDWGDDKLITEGRDNRLIVWKITAEDEAALSIALPLDEAAPERPQPWVVHILEINTMNFCSFASCAARSDVASEEELLVAVPNTLASEAVDIYQLPSQKRQHTVHLGSKAEQKGMVMALRLFWHHHGSLVLVAGYENGLAIVAQRRCGGSWDVVYKTQAHSQPVISLDVAPGREYFLTSSADAVIAKHPIPNAGAPEVSVTTTETRTTEKTAGMGQESGADPSLLSAGFGSSSTPTSESYVSASASGTRPPKKTVLPVETQPLKTVNTKHAGQQDLRIRSDGKIFATAGWDSKVRVYSAKTMAELAVLKWHDVGCYAVAFAALEDANNTTACGKAEEYQNAEGRGESEEGSAAVATTTASKGKETAMTAMSNKLGDLSVKDRRIKLAKEAHWLAAGSKDGKISLWDVY</sequence>
<evidence type="ECO:0000256" key="1">
    <source>
        <dbReference type="ARBA" id="ARBA00022574"/>
    </source>
</evidence>
<dbReference type="Proteomes" id="UP001295740">
    <property type="component" value="Unassembled WGS sequence"/>
</dbReference>
<dbReference type="InterPro" id="IPR036322">
    <property type="entry name" value="WD40_repeat_dom_sf"/>
</dbReference>
<dbReference type="PROSITE" id="PS50082">
    <property type="entry name" value="WD_REPEATS_2"/>
    <property type="match status" value="2"/>
</dbReference>
<organism evidence="9 10">
    <name type="scientific">Anthostomella pinea</name>
    <dbReference type="NCBI Taxonomy" id="933095"/>
    <lineage>
        <taxon>Eukaryota</taxon>
        <taxon>Fungi</taxon>
        <taxon>Dikarya</taxon>
        <taxon>Ascomycota</taxon>
        <taxon>Pezizomycotina</taxon>
        <taxon>Sordariomycetes</taxon>
        <taxon>Xylariomycetidae</taxon>
        <taxon>Xylariales</taxon>
        <taxon>Xylariaceae</taxon>
        <taxon>Anthostomella</taxon>
    </lineage>
</organism>
<keyword evidence="1 7" id="KW-0853">WD repeat</keyword>
<evidence type="ECO:0000256" key="3">
    <source>
        <dbReference type="ARBA" id="ARBA00037338"/>
    </source>
</evidence>
<proteinExistence type="inferred from homology"/>
<feature type="compositionally biased region" description="Low complexity" evidence="8">
    <location>
        <begin position="296"/>
        <end position="309"/>
    </location>
</feature>
<dbReference type="Gene3D" id="2.130.10.10">
    <property type="entry name" value="YVTN repeat-like/Quinoprotein amine dehydrogenase"/>
    <property type="match status" value="2"/>
</dbReference>
<reference evidence="9" key="1">
    <citation type="submission" date="2023-10" db="EMBL/GenBank/DDBJ databases">
        <authorList>
            <person name="Hackl T."/>
        </authorList>
    </citation>
    <scope>NUCLEOTIDE SEQUENCE</scope>
</reference>
<dbReference type="SUPFAM" id="SSF50978">
    <property type="entry name" value="WD40 repeat-like"/>
    <property type="match status" value="1"/>
</dbReference>
<dbReference type="PROSITE" id="PS00678">
    <property type="entry name" value="WD_REPEATS_1"/>
    <property type="match status" value="2"/>
</dbReference>
<comment type="similarity">
    <text evidence="4">Belongs to the WD repeat ASA1 family.</text>
</comment>
<dbReference type="InterPro" id="IPR015943">
    <property type="entry name" value="WD40/YVTN_repeat-like_dom_sf"/>
</dbReference>
<evidence type="ECO:0000256" key="2">
    <source>
        <dbReference type="ARBA" id="ARBA00022737"/>
    </source>
</evidence>
<dbReference type="Pfam" id="PF00400">
    <property type="entry name" value="WD40"/>
    <property type="match status" value="3"/>
</dbReference>
<dbReference type="PANTHER" id="PTHR19854">
    <property type="entry name" value="TRANSDUCIN BETA-LIKE 3"/>
    <property type="match status" value="1"/>
</dbReference>
<dbReference type="EMBL" id="CAUWAG010000019">
    <property type="protein sequence ID" value="CAJ2512333.1"/>
    <property type="molecule type" value="Genomic_DNA"/>
</dbReference>
<dbReference type="InterPro" id="IPR019775">
    <property type="entry name" value="WD40_repeat_CS"/>
</dbReference>
<evidence type="ECO:0000313" key="9">
    <source>
        <dbReference type="EMBL" id="CAJ2512333.1"/>
    </source>
</evidence>
<name>A0AAI8YPH8_9PEZI</name>
<protein>
    <recommendedName>
        <fullName evidence="6">ASTRA-associated protein 1</fullName>
    </recommendedName>
</protein>
<dbReference type="PANTHER" id="PTHR19854:SF1">
    <property type="entry name" value="GUANINE NUCLEOTIDE-BINDING PROTEIN SUBUNIT BETA-LIKE PROTEIN 1"/>
    <property type="match status" value="1"/>
</dbReference>
<dbReference type="InterPro" id="IPR001680">
    <property type="entry name" value="WD40_rpt"/>
</dbReference>
<dbReference type="PROSITE" id="PS50294">
    <property type="entry name" value="WD_REPEATS_REGION"/>
    <property type="match status" value="1"/>
</dbReference>